<evidence type="ECO:0000256" key="2">
    <source>
        <dbReference type="ARBA" id="ARBA00022475"/>
    </source>
</evidence>
<evidence type="ECO:0000256" key="1">
    <source>
        <dbReference type="ARBA" id="ARBA00004651"/>
    </source>
</evidence>
<dbReference type="PIRSF" id="PIRSF005091">
    <property type="entry name" value="Mmb_sulf_HI1246"/>
    <property type="match status" value="1"/>
</dbReference>
<feature type="transmembrane region" description="Helical" evidence="6">
    <location>
        <begin position="155"/>
        <end position="176"/>
    </location>
</feature>
<feature type="transmembrane region" description="Helical" evidence="6">
    <location>
        <begin position="71"/>
        <end position="91"/>
    </location>
</feature>
<dbReference type="InterPro" id="IPR017850">
    <property type="entry name" value="Alkaline_phosphatase_core_sf"/>
</dbReference>
<dbReference type="InterPro" id="IPR012160">
    <property type="entry name" value="LtaS-like"/>
</dbReference>
<feature type="transmembrane region" description="Helical" evidence="6">
    <location>
        <begin position="39"/>
        <end position="59"/>
    </location>
</feature>
<dbReference type="SUPFAM" id="SSF53649">
    <property type="entry name" value="Alkaline phosphatase-like"/>
    <property type="match status" value="1"/>
</dbReference>
<dbReference type="Proteomes" id="UP000772618">
    <property type="component" value="Unassembled WGS sequence"/>
</dbReference>
<feature type="transmembrane region" description="Helical" evidence="6">
    <location>
        <begin position="123"/>
        <end position="143"/>
    </location>
</feature>
<dbReference type="EMBL" id="JAHESD010000032">
    <property type="protein sequence ID" value="MBT1704473.1"/>
    <property type="molecule type" value="Genomic_DNA"/>
</dbReference>
<dbReference type="Pfam" id="PF00884">
    <property type="entry name" value="Sulfatase"/>
    <property type="match status" value="1"/>
</dbReference>
<proteinExistence type="predicted"/>
<evidence type="ECO:0000313" key="9">
    <source>
        <dbReference type="Proteomes" id="UP000772618"/>
    </source>
</evidence>
<dbReference type="InterPro" id="IPR050448">
    <property type="entry name" value="OpgB/LTA_synthase_biosynth"/>
</dbReference>
<dbReference type="InterPro" id="IPR000917">
    <property type="entry name" value="Sulfatase_N"/>
</dbReference>
<dbReference type="CDD" id="cd16015">
    <property type="entry name" value="LTA_synthase"/>
    <property type="match status" value="1"/>
</dbReference>
<comment type="caution">
    <text evidence="8">The sequence shown here is derived from an EMBL/GenBank/DDBJ whole genome shotgun (WGS) entry which is preliminary data.</text>
</comment>
<feature type="transmembrane region" description="Helical" evidence="6">
    <location>
        <begin position="12"/>
        <end position="33"/>
    </location>
</feature>
<evidence type="ECO:0000256" key="4">
    <source>
        <dbReference type="ARBA" id="ARBA00022989"/>
    </source>
</evidence>
<evidence type="ECO:0000259" key="7">
    <source>
        <dbReference type="Pfam" id="PF00884"/>
    </source>
</evidence>
<dbReference type="PANTHER" id="PTHR47371">
    <property type="entry name" value="LIPOTEICHOIC ACID SYNTHASE"/>
    <property type="match status" value="1"/>
</dbReference>
<sequence>MLLFSLCRMGFYLYNTSFFPDMSMLTLVKLMLAGLRFDLVSVLYVNMLFIVLMVLPFKFRFNYGYQEFLKYTFFITNGFALALNVSDFIYYKFTLRRTTADVVKQFENEQNLEGLFFQFLVDYWYALLFWLLLIVVMVVLYNRVRIWGPQTKNSIVFYISSVLLLAVIAFLTVGGIRGGFRHSTRPITLSNAGEYVSDPRDISIVLNTPFTIIRTIGRTKVQPVNFFSSEEVEKIYSPVHYPKDSLAFEKKNVVVLILESFSKEFFGTFNKEKDNGTYKGYTPFLDSLIEHSLTYEYSFANGRKSIDGLPSVISSIPSLGVPYFLSPYSGNKINSLASLLKTKGYHTSFFHGAPNGSMGFKAFMNLAGVDSYYGMTEYDNDDDFDGLWGIWDDKFLDFYASKLNEFPQPFMSSFFSVSSHHPFKIPDVYKDKFKEGRVPISKCIEYTDYSLKQFFAKASKMPWYQNTLFVITADHTSSNAIFDDHRTAWGFFSVPVIFFTPDQSLSGRKQEIIQQIDIMPSVLGHLHYDKPYFAYGRNVFNEEVEPFAFNYKDNIYQLFERDFLLIFDGKQSLGLYNFKQDKMITNNLLKQYPDVVQRMEVKMKAFIQQYNNRMIEDKLTVTK</sequence>
<evidence type="ECO:0000256" key="5">
    <source>
        <dbReference type="ARBA" id="ARBA00023136"/>
    </source>
</evidence>
<keyword evidence="3 6" id="KW-0812">Transmembrane</keyword>
<evidence type="ECO:0000256" key="6">
    <source>
        <dbReference type="SAM" id="Phobius"/>
    </source>
</evidence>
<keyword evidence="2" id="KW-1003">Cell membrane</keyword>
<organism evidence="8 9">
    <name type="scientific">Chryseosolibacter indicus</name>
    <dbReference type="NCBI Taxonomy" id="2782351"/>
    <lineage>
        <taxon>Bacteria</taxon>
        <taxon>Pseudomonadati</taxon>
        <taxon>Bacteroidota</taxon>
        <taxon>Cytophagia</taxon>
        <taxon>Cytophagales</taxon>
        <taxon>Chryseotaleaceae</taxon>
        <taxon>Chryseosolibacter</taxon>
    </lineage>
</organism>
<name>A0ABS5VSQ9_9BACT</name>
<reference evidence="8 9" key="1">
    <citation type="submission" date="2021-05" db="EMBL/GenBank/DDBJ databases">
        <title>A Polyphasic approach of four new species of the genus Ohtaekwangia: Ohtaekwangia histidinii sp. nov., Ohtaekwangia cretensis sp. nov., Ohtaekwangia indiensis sp. nov., Ohtaekwangia reichenbachii sp. nov. from diverse environment.</title>
        <authorList>
            <person name="Octaviana S."/>
        </authorList>
    </citation>
    <scope>NUCLEOTIDE SEQUENCE [LARGE SCALE GENOMIC DNA]</scope>
    <source>
        <strain evidence="8 9">PWU20</strain>
    </source>
</reference>
<accession>A0ABS5VSQ9</accession>
<comment type="subcellular location">
    <subcellularLocation>
        <location evidence="1">Cell membrane</location>
        <topology evidence="1">Multi-pass membrane protein</topology>
    </subcellularLocation>
</comment>
<dbReference type="PANTHER" id="PTHR47371:SF3">
    <property type="entry name" value="PHOSPHOGLYCEROL TRANSFERASE I"/>
    <property type="match status" value="1"/>
</dbReference>
<keyword evidence="5 6" id="KW-0472">Membrane</keyword>
<dbReference type="Gene3D" id="3.30.1120.80">
    <property type="match status" value="1"/>
</dbReference>
<evidence type="ECO:0000313" key="8">
    <source>
        <dbReference type="EMBL" id="MBT1704473.1"/>
    </source>
</evidence>
<keyword evidence="4 6" id="KW-1133">Transmembrane helix</keyword>
<keyword evidence="9" id="KW-1185">Reference proteome</keyword>
<feature type="domain" description="Sulfatase N-terminal" evidence="7">
    <location>
        <begin position="251"/>
        <end position="527"/>
    </location>
</feature>
<gene>
    <name evidence="8" type="ORF">KK060_14355</name>
</gene>
<protein>
    <submittedName>
        <fullName evidence="8">Sulfatase-like hydrolase/transferase</fullName>
    </submittedName>
</protein>
<dbReference type="Gene3D" id="3.40.720.10">
    <property type="entry name" value="Alkaline Phosphatase, subunit A"/>
    <property type="match status" value="1"/>
</dbReference>
<evidence type="ECO:0000256" key="3">
    <source>
        <dbReference type="ARBA" id="ARBA00022692"/>
    </source>
</evidence>